<evidence type="ECO:0000256" key="6">
    <source>
        <dbReference type="SAM" id="MobiDB-lite"/>
    </source>
</evidence>
<evidence type="ECO:0000256" key="4">
    <source>
        <dbReference type="ARBA" id="ARBA00023098"/>
    </source>
</evidence>
<dbReference type="InterPro" id="IPR016181">
    <property type="entry name" value="Acyl_CoA_acyltransferase"/>
</dbReference>
<keyword evidence="2" id="KW-0444">Lipid biosynthesis</keyword>
<keyword evidence="8" id="KW-1185">Reference proteome</keyword>
<dbReference type="PANTHER" id="PTHR37323">
    <property type="entry name" value="GCN5-RELATED N-ACETYLTRANSFERASE"/>
    <property type="match status" value="1"/>
</dbReference>
<name>A0ABZ1J7C4_9ACTN</name>
<accession>A0ABZ1J7C4</accession>
<reference evidence="7" key="1">
    <citation type="submission" date="2022-10" db="EMBL/GenBank/DDBJ databases">
        <title>The complete genomes of actinobacterial strains from the NBC collection.</title>
        <authorList>
            <person name="Joergensen T.S."/>
            <person name="Alvarez Arevalo M."/>
            <person name="Sterndorff E.B."/>
            <person name="Faurdal D."/>
            <person name="Vuksanovic O."/>
            <person name="Mourched A.-S."/>
            <person name="Charusanti P."/>
            <person name="Shaw S."/>
            <person name="Blin K."/>
            <person name="Weber T."/>
        </authorList>
    </citation>
    <scope>NUCLEOTIDE SEQUENCE</scope>
    <source>
        <strain evidence="7">NBC_00189</strain>
    </source>
</reference>
<proteinExistence type="predicted"/>
<evidence type="ECO:0000256" key="2">
    <source>
        <dbReference type="ARBA" id="ARBA00022516"/>
    </source>
</evidence>
<keyword evidence="5" id="KW-0012">Acyltransferase</keyword>
<dbReference type="EMBL" id="CP108133">
    <property type="protein sequence ID" value="WTP47142.1"/>
    <property type="molecule type" value="Genomic_DNA"/>
</dbReference>
<dbReference type="Pfam" id="PF13444">
    <property type="entry name" value="Acetyltransf_5"/>
    <property type="match status" value="1"/>
</dbReference>
<gene>
    <name evidence="7" type="ORF">OG288_01730</name>
</gene>
<feature type="region of interest" description="Disordered" evidence="6">
    <location>
        <begin position="1"/>
        <end position="25"/>
    </location>
</feature>
<dbReference type="PANTHER" id="PTHR37323:SF1">
    <property type="entry name" value="L-ORNITHINE N(ALPHA)-ACYLTRANSFERASE"/>
    <property type="match status" value="1"/>
</dbReference>
<evidence type="ECO:0000313" key="8">
    <source>
        <dbReference type="Proteomes" id="UP001432166"/>
    </source>
</evidence>
<keyword evidence="4" id="KW-0443">Lipid metabolism</keyword>
<evidence type="ECO:0000313" key="7">
    <source>
        <dbReference type="EMBL" id="WTP47142.1"/>
    </source>
</evidence>
<comment type="pathway">
    <text evidence="1">Lipid metabolism.</text>
</comment>
<sequence>MKGIIHTAPRREEREPIPDTYTSADEPKAAIRGKDGYSLAIANRDEIREAQQLRHLVFTTEFGPHLSSLGSGLDIDEYDEYADHLIVRENRSGMIVGTYRMMPPRCAALVGDRFGDRTFDLGPLDPIAADLVETGRSCVHPDHRNGEVIHLIWSGIGQYMRRTGHRWLGGCAWAPLNHGEAPADTGAGTGTGAWKTVRDRYLAPREFRVAPLQSLPSAGDFDADRLVVPPLLRWSAARRVTPRAADR</sequence>
<dbReference type="Proteomes" id="UP001432166">
    <property type="component" value="Chromosome"/>
</dbReference>
<dbReference type="InterPro" id="IPR052351">
    <property type="entry name" value="Ornithine_N-alpha-AT"/>
</dbReference>
<evidence type="ECO:0000256" key="3">
    <source>
        <dbReference type="ARBA" id="ARBA00022679"/>
    </source>
</evidence>
<dbReference type="Gene3D" id="3.40.630.30">
    <property type="match status" value="1"/>
</dbReference>
<organism evidence="7 8">
    <name type="scientific">Streptomyces tauricus</name>
    <dbReference type="NCBI Taxonomy" id="68274"/>
    <lineage>
        <taxon>Bacteria</taxon>
        <taxon>Bacillati</taxon>
        <taxon>Actinomycetota</taxon>
        <taxon>Actinomycetes</taxon>
        <taxon>Kitasatosporales</taxon>
        <taxon>Streptomycetaceae</taxon>
        <taxon>Streptomyces</taxon>
        <taxon>Streptomyces aurantiacus group</taxon>
    </lineage>
</organism>
<dbReference type="RefSeq" id="WP_328936460.1">
    <property type="nucleotide sequence ID" value="NZ_CP108133.1"/>
</dbReference>
<protein>
    <submittedName>
        <fullName evidence="7">GNAT family N-acetyltransferase</fullName>
    </submittedName>
</protein>
<evidence type="ECO:0000256" key="1">
    <source>
        <dbReference type="ARBA" id="ARBA00005189"/>
    </source>
</evidence>
<keyword evidence="3" id="KW-0808">Transferase</keyword>
<dbReference type="SUPFAM" id="SSF55729">
    <property type="entry name" value="Acyl-CoA N-acyltransferases (Nat)"/>
    <property type="match status" value="1"/>
</dbReference>
<evidence type="ECO:0000256" key="5">
    <source>
        <dbReference type="ARBA" id="ARBA00023315"/>
    </source>
</evidence>